<evidence type="ECO:0000313" key="1">
    <source>
        <dbReference type="EMBL" id="RDH42704.1"/>
    </source>
</evidence>
<reference evidence="1 2" key="1">
    <citation type="submission" date="2017-04" db="EMBL/GenBank/DDBJ databases">
        <title>Draft genome sequence of Zooshikella ganghwensis VG4 isolated from Red Sea sediments.</title>
        <authorList>
            <person name="Rehman Z."/>
            <person name="Alam I."/>
            <person name="Kamau A."/>
            <person name="Bajic V."/>
            <person name="Leiknes T."/>
        </authorList>
    </citation>
    <scope>NUCLEOTIDE SEQUENCE [LARGE SCALE GENOMIC DNA]</scope>
    <source>
        <strain evidence="1 2">VG4</strain>
    </source>
</reference>
<protein>
    <submittedName>
        <fullName evidence="1">Uncharacterized protein</fullName>
    </submittedName>
</protein>
<gene>
    <name evidence="1" type="ORF">B9G39_04150</name>
</gene>
<dbReference type="Proteomes" id="UP000257039">
    <property type="component" value="Unassembled WGS sequence"/>
</dbReference>
<organism evidence="1 2">
    <name type="scientific">Zooshikella ganghwensis</name>
    <dbReference type="NCBI Taxonomy" id="202772"/>
    <lineage>
        <taxon>Bacteria</taxon>
        <taxon>Pseudomonadati</taxon>
        <taxon>Pseudomonadota</taxon>
        <taxon>Gammaproteobacteria</taxon>
        <taxon>Oceanospirillales</taxon>
        <taxon>Zooshikellaceae</taxon>
        <taxon>Zooshikella</taxon>
    </lineage>
</organism>
<keyword evidence="2" id="KW-1185">Reference proteome</keyword>
<name>A0A4P9VK42_9GAMM</name>
<accession>A0A4P9VK42</accession>
<sequence>MSEDRRRYFRVTDRVGFRYRVLTEDEWQDFVENGATEALQQNHGLFSHNLDLKIGQAISSLRKVCEEAATVAWLLNQKVEELVEQLQAQGVVSNFAVQSVNISACGIALYHEEGIPVGSKLLLEIVLRPEEKYVTTLAEVVICSFDAQHNRYLLRLAFIETDEAGKEALIQHVVKRQSAILQEQGRTGLEKDMFDVEGGEDGEMPSSES</sequence>
<proteinExistence type="predicted"/>
<dbReference type="EMBL" id="NDXW01000001">
    <property type="protein sequence ID" value="RDH42704.1"/>
    <property type="molecule type" value="Genomic_DNA"/>
</dbReference>
<comment type="caution">
    <text evidence="1">The sequence shown here is derived from an EMBL/GenBank/DDBJ whole genome shotgun (WGS) entry which is preliminary data.</text>
</comment>
<dbReference type="RefSeq" id="WP_094786166.1">
    <property type="nucleotide sequence ID" value="NZ_NDXW01000001.1"/>
</dbReference>
<evidence type="ECO:0000313" key="2">
    <source>
        <dbReference type="Proteomes" id="UP000257039"/>
    </source>
</evidence>
<dbReference type="AlphaFoldDB" id="A0A4P9VK42"/>